<name>A0A1S5YD44_9VIRU</name>
<reference evidence="1 2" key="1">
    <citation type="journal article" date="2016" name="Genome Biol. Evol.">
        <title>Genome Sequencing of the Behavior Manipulating Virus LbFV Reveals a Possible New Virus Family.</title>
        <authorList>
            <person name="Lepetit D."/>
            <person name="Gillet B."/>
            <person name="Hughes S."/>
            <person name="Kraaijeveld K."/>
            <person name="Varaldi J."/>
        </authorList>
    </citation>
    <scope>NUCLEOTIDE SEQUENCE [LARGE SCALE GENOMIC DNA]</scope>
    <source>
        <strain evidence="1">Valence Gotheron</strain>
    </source>
</reference>
<proteinExistence type="predicted"/>
<accession>A0A1S5YD44</accession>
<keyword evidence="2" id="KW-1185">Reference proteome</keyword>
<protein>
    <submittedName>
        <fullName evidence="1">Uncharacterized protein</fullName>
    </submittedName>
</protein>
<dbReference type="RefSeq" id="YP_009345696.1">
    <property type="nucleotide sequence ID" value="NC_033778.1"/>
</dbReference>
<dbReference type="Proteomes" id="UP000203066">
    <property type="component" value="Segment"/>
</dbReference>
<organism evidence="1 2">
    <name type="scientific">Leptopilina boulardi filamentous virus</name>
    <dbReference type="NCBI Taxonomy" id="552509"/>
    <lineage>
        <taxon>Viruses</taxon>
        <taxon>Viruses incertae sedis</taxon>
        <taxon>Naldaviricetes</taxon>
        <taxon>Lefavirales</taxon>
        <taxon>Filamentoviridae</taxon>
        <taxon>Alphafilamentovirus</taxon>
        <taxon>Alphafilamentovirus leboulardi</taxon>
    </lineage>
</organism>
<evidence type="ECO:0000313" key="2">
    <source>
        <dbReference type="Proteomes" id="UP000203066"/>
    </source>
</evidence>
<sequence>MDRYFINEMQLFERKLTFDSNNDYHHLEIISSHENQHIKKTKITLFTYNLLLDCLHYFYMKCVDSNLFYDSGLTLVLHKEKKIFLNQLIFDVDFKSANISAIISKEKINDYNDFLNERNNIIKNMIYIIFKYLKIDFTVENIQKYCSVTSRPLKLSFHLHIFYHVDYFTERILRFKMHNNWKTFVTSMDTNFILDEPILHSLPFSRQHRPNKIHCQQTESEDVNAICINVDLLFLKDSLDISISNETWKLFSIFNIEKVLLKNISLLTKKKSDFTILIKEDYGNEINIFNGKKIGFFSFEDINNFISTSMEIENVKNKEIGIIDEDEYNIHIPSVYINHIKRQHKIILYDIKDSIVHESIDSVLFFDLLKYASFLSRYNKTDNFSINLSTKNYNENENIDEFYETVNLFSLKYKKDFFSIFDDASNDEKEQNNIENSCEFDENDVYRRGEKNKEEINIICSDEKMKKFQHFSDSSFFPFTEKQIHFLESIINKYNEDILSETDNAVCSKVLEYLESLNSLYPPLLFLLGSSFFNYSNDEDLQLISMYINNVDVNLPKIQTNKKRKLTTSKVDKNDIQRILKMDYKWIKEILNYIINCGCVTSSVYLLSRIGVFQSLFDNIYYILSSMSLTLHAQYILSKWIQIVPEPITFFSSSFYNSDIAYMCLILFDFNEKSREHKEKKNFLSGDNLNIKFIYSLFIKILSKFEIEYNSELEVFFITQILMCRSLGYRAIYFNGHGHVISQDTSFLKDFCEKKSTLMLPKYKATDDVLNSFVYIENVGIFNTLFNVYEFPSPSLNSLVTHKLPSVLTYCDNNINYFSHTTYPLLQNFIFELYGKMFHFSKKCKENVVSLILFSPNVRISKKCPEILMELDILNFYDSSFIFLLEDYAKILNNHSNIEEYWNDDFISIITTTNDKYSFFLKRLLFIFYIIFQENKILNFSNIILFIQTLFGQSKYEQLGLRKQTFFKNINANNNKNNNNNCTTTDDASNGENKDIEMIEDDKLYHKTISYSAKHFTDKMEDNTCFFNDIRKRINSVLYEQHELKKKIINETILTTKIIKPSLLSKCEEQNNYMNFCLSDYYENVDDIILPFDKNDKSLFNTKIKNHFLNVLLNIDNSENNDYIELISSIDLTKQFKKNLYFLVLLLNWFLKMGNIHAYSNTSFFKDIQKYRQEIYNLMTNHVLKSFGPLLKFSSSFHLANIIQKFNENTELDFDFVLEKFSHLKHPFYEKNNNKKLLNNENIKKKYFSISDRDIIADNEMLRSKNHIYHAMAVLLMFSEFNFDTLTDVIKFMIYILYKGNMLRICLYLFGVTESLKSRFTEILANLTQTDQTQSFNNANISRSAVQDFDSIVISGASNTFIFFDEVEKVCITRFKTIVNSIAMSSRDIKNSEAINLKLACTPLMSSNSPFVVDNASCARLRPIRKKMQFCETFSGETFDRFSIDSLKEYISTPNIGGIFLINRIPMWHDNSASIIGFLLIQRYLYPYFFKSYTSPISKKMSKTMKNELRIYMSNNHPVAFFLNTVKISVDHNFISEQDFYKLIDKWWLAYKDRFKNSDFDSKSLVKEISQYLTQYKSTLNNVKGYNIKIVLE</sequence>
<dbReference type="EMBL" id="KY009685">
    <property type="protein sequence ID" value="AQQ80012.1"/>
    <property type="molecule type" value="Genomic_DNA"/>
</dbReference>
<dbReference type="KEGG" id="vg:31050569"/>
<dbReference type="GeneID" id="31050569"/>
<evidence type="ECO:0000313" key="1">
    <source>
        <dbReference type="EMBL" id="AQQ80012.1"/>
    </source>
</evidence>
<gene>
    <name evidence="1" type="ORF">LbFV_ORF92</name>
</gene>